<keyword evidence="3 4" id="KW-0326">Glycosidase</keyword>
<dbReference type="InterPro" id="IPR024535">
    <property type="entry name" value="RHGA/B-epi-like_pectate_lyase"/>
</dbReference>
<gene>
    <name evidence="6" type="ORF">J2X21_000255</name>
</gene>
<keyword evidence="2 4" id="KW-0378">Hydrolase</keyword>
<dbReference type="SMART" id="SM00710">
    <property type="entry name" value="PbH1"/>
    <property type="match status" value="3"/>
</dbReference>
<evidence type="ECO:0000256" key="4">
    <source>
        <dbReference type="RuleBase" id="RU361169"/>
    </source>
</evidence>
<evidence type="ECO:0000256" key="3">
    <source>
        <dbReference type="ARBA" id="ARBA00023295"/>
    </source>
</evidence>
<dbReference type="RefSeq" id="WP_310323887.1">
    <property type="nucleotide sequence ID" value="NZ_JAVDXV010000001.1"/>
</dbReference>
<evidence type="ECO:0000259" key="5">
    <source>
        <dbReference type="Pfam" id="PF12708"/>
    </source>
</evidence>
<dbReference type="InterPro" id="IPR006626">
    <property type="entry name" value="PbH1"/>
</dbReference>
<dbReference type="Pfam" id="PF00295">
    <property type="entry name" value="Glyco_hydro_28"/>
    <property type="match status" value="1"/>
</dbReference>
<dbReference type="Proteomes" id="UP001180825">
    <property type="component" value="Unassembled WGS sequence"/>
</dbReference>
<evidence type="ECO:0000256" key="2">
    <source>
        <dbReference type="ARBA" id="ARBA00022801"/>
    </source>
</evidence>
<dbReference type="InterPro" id="IPR000743">
    <property type="entry name" value="Glyco_hydro_28"/>
</dbReference>
<feature type="domain" description="Rhamnogalacturonase A/B/Epimerase-like pectate lyase" evidence="5">
    <location>
        <begin position="2"/>
        <end position="52"/>
    </location>
</feature>
<sequence>MNAQDFGARGDGVTLNTRALQAAIDAAALQRATLRVPAGIYLTGALFLKSGMTLHLERGATLLGSRHLADYPLLPTRVAGIEMRWPAALINVYGEHDVALVGEGCIDGDGKVFWDSYWALRATYEPRGLRWASDYDCQRPRLIQVFESSRVKIGDGLLLRRSGFWTLHLCYSEDITVDGVTIRNNEDAHGPSTDGIDIDSSRRVSIRHADIAVNDDALCLKAGRDADGLRVARPCEDISISDCIVREGAAGLTFGSETSGGLRRINAQRIEVHAKVPVGLLFKSAPTRGGFVEDVSISDLTLRGVPVAMRATMNWNPAYSQAQIPDAEQHSAPPHWRTMAQPVSREQGRTRVEGVRIQRLVARGAQTAFEVDATAEVPLRRFDFRALDIQATRGGHVQDALAWHFDEGCRLQLGTPIAAGASCQLDGLAPIHWHVDAALKRRDVSDRPMAEQDVL</sequence>
<accession>A0ABU2A511</accession>
<dbReference type="InterPro" id="IPR011050">
    <property type="entry name" value="Pectin_lyase_fold/virulence"/>
</dbReference>
<dbReference type="InterPro" id="IPR051801">
    <property type="entry name" value="GH28_Enzymes"/>
</dbReference>
<comment type="caution">
    <text evidence="6">The sequence shown here is derived from an EMBL/GenBank/DDBJ whole genome shotgun (WGS) entry which is preliminary data.</text>
</comment>
<proteinExistence type="inferred from homology"/>
<dbReference type="Gene3D" id="2.160.20.10">
    <property type="entry name" value="Single-stranded right-handed beta-helix, Pectin lyase-like"/>
    <property type="match status" value="1"/>
</dbReference>
<organism evidence="6 7">
    <name type="scientific">Roseateles asaccharophilus</name>
    <dbReference type="NCBI Taxonomy" id="582607"/>
    <lineage>
        <taxon>Bacteria</taxon>
        <taxon>Pseudomonadati</taxon>
        <taxon>Pseudomonadota</taxon>
        <taxon>Betaproteobacteria</taxon>
        <taxon>Burkholderiales</taxon>
        <taxon>Sphaerotilaceae</taxon>
        <taxon>Roseateles</taxon>
    </lineage>
</organism>
<dbReference type="PANTHER" id="PTHR31339:SF9">
    <property type="entry name" value="PLASMIN AND FIBRONECTIN-BINDING PROTEIN A"/>
    <property type="match status" value="1"/>
</dbReference>
<evidence type="ECO:0000256" key="1">
    <source>
        <dbReference type="ARBA" id="ARBA00008834"/>
    </source>
</evidence>
<dbReference type="SUPFAM" id="SSF51126">
    <property type="entry name" value="Pectin lyase-like"/>
    <property type="match status" value="1"/>
</dbReference>
<dbReference type="InterPro" id="IPR012334">
    <property type="entry name" value="Pectin_lyas_fold"/>
</dbReference>
<keyword evidence="7" id="KW-1185">Reference proteome</keyword>
<dbReference type="PANTHER" id="PTHR31339">
    <property type="entry name" value="PECTIN LYASE-RELATED"/>
    <property type="match status" value="1"/>
</dbReference>
<reference evidence="6 7" key="1">
    <citation type="submission" date="2023-07" db="EMBL/GenBank/DDBJ databases">
        <title>Sorghum-associated microbial communities from plants grown in Nebraska, USA.</title>
        <authorList>
            <person name="Schachtman D."/>
        </authorList>
    </citation>
    <scope>NUCLEOTIDE SEQUENCE [LARGE SCALE GENOMIC DNA]</scope>
    <source>
        <strain evidence="6 7">BE316</strain>
    </source>
</reference>
<name>A0ABU2A511_9BURK</name>
<dbReference type="EMBL" id="JAVDXV010000001">
    <property type="protein sequence ID" value="MDR7331143.1"/>
    <property type="molecule type" value="Genomic_DNA"/>
</dbReference>
<evidence type="ECO:0000313" key="6">
    <source>
        <dbReference type="EMBL" id="MDR7331143.1"/>
    </source>
</evidence>
<evidence type="ECO:0000313" key="7">
    <source>
        <dbReference type="Proteomes" id="UP001180825"/>
    </source>
</evidence>
<protein>
    <submittedName>
        <fullName evidence="6">Polygalacturonase</fullName>
    </submittedName>
</protein>
<dbReference type="Pfam" id="PF12708">
    <property type="entry name" value="Pect-lyase_RHGA_epim"/>
    <property type="match status" value="1"/>
</dbReference>
<comment type="similarity">
    <text evidence="1 4">Belongs to the glycosyl hydrolase 28 family.</text>
</comment>